<reference evidence="2" key="1">
    <citation type="submission" date="2018-05" db="EMBL/GenBank/DDBJ databases">
        <authorList>
            <person name="Lanie J.A."/>
            <person name="Ng W.-L."/>
            <person name="Kazmierczak K.M."/>
            <person name="Andrzejewski T.M."/>
            <person name="Davidsen T.M."/>
            <person name="Wayne K.J."/>
            <person name="Tettelin H."/>
            <person name="Glass J.I."/>
            <person name="Rusch D."/>
            <person name="Podicherti R."/>
            <person name="Tsui H.-C.T."/>
            <person name="Winkler M.E."/>
        </authorList>
    </citation>
    <scope>NUCLEOTIDE SEQUENCE</scope>
</reference>
<feature type="transmembrane region" description="Helical" evidence="1">
    <location>
        <begin position="53"/>
        <end position="80"/>
    </location>
</feature>
<organism evidence="2">
    <name type="scientific">marine metagenome</name>
    <dbReference type="NCBI Taxonomy" id="408172"/>
    <lineage>
        <taxon>unclassified sequences</taxon>
        <taxon>metagenomes</taxon>
        <taxon>ecological metagenomes</taxon>
    </lineage>
</organism>
<dbReference type="EMBL" id="UINC01005814">
    <property type="protein sequence ID" value="SVA23716.1"/>
    <property type="molecule type" value="Genomic_DNA"/>
</dbReference>
<keyword evidence="1" id="KW-1133">Transmembrane helix</keyword>
<evidence type="ECO:0008006" key="3">
    <source>
        <dbReference type="Google" id="ProtNLM"/>
    </source>
</evidence>
<protein>
    <recommendedName>
        <fullName evidence="3">Paraquat-inducible protein A</fullName>
    </recommendedName>
</protein>
<feature type="transmembrane region" description="Helical" evidence="1">
    <location>
        <begin position="149"/>
        <end position="167"/>
    </location>
</feature>
<evidence type="ECO:0000313" key="2">
    <source>
        <dbReference type="EMBL" id="SVA23716.1"/>
    </source>
</evidence>
<keyword evidence="1" id="KW-0812">Transmembrane</keyword>
<gene>
    <name evidence="2" type="ORF">METZ01_LOCUS76570</name>
</gene>
<name>A0A381U673_9ZZZZ</name>
<dbReference type="InterPro" id="IPR007498">
    <property type="entry name" value="PqiA-like"/>
</dbReference>
<accession>A0A381U673</accession>
<feature type="transmembrane region" description="Helical" evidence="1">
    <location>
        <begin position="92"/>
        <end position="115"/>
    </location>
</feature>
<proteinExistence type="predicted"/>
<dbReference type="AlphaFoldDB" id="A0A381U673"/>
<evidence type="ECO:0000256" key="1">
    <source>
        <dbReference type="SAM" id="Phobius"/>
    </source>
</evidence>
<sequence>MLLVPGVILPIYSVSITTRVEASIIPDPVEVTVYEQTRSILGTVQELWLSSDYLVSFLILLFSVIVPVAKGSMLLASIYVSGAAIKARLVRVVDLIGKWSMADVFVVAVFLAFLATRDQAQTNSFTVPVLIQQVDVGMETHLTSALGPGFYYFLGYCLFSVLWTQILKASQRA</sequence>
<dbReference type="Pfam" id="PF04403">
    <property type="entry name" value="PqiA"/>
    <property type="match status" value="1"/>
</dbReference>
<keyword evidence="1" id="KW-0472">Membrane</keyword>